<gene>
    <name evidence="2" type="ORF">METZ01_LOCUS393685</name>
</gene>
<keyword evidence="1" id="KW-0472">Membrane</keyword>
<dbReference type="SUPFAM" id="SSF48452">
    <property type="entry name" value="TPR-like"/>
    <property type="match status" value="1"/>
</dbReference>
<protein>
    <recommendedName>
        <fullName evidence="3">Tetratricopeptide repeat-like domain-containing protein</fullName>
    </recommendedName>
</protein>
<evidence type="ECO:0000256" key="1">
    <source>
        <dbReference type="SAM" id="Phobius"/>
    </source>
</evidence>
<keyword evidence="1" id="KW-0812">Transmembrane</keyword>
<sequence>MLKPKRKITIKEIKQDPLLETIFKGQQYFNENKRLITRIGGGILLVVTVLILFRSNRSSASTEADDILASAMSHYQAGNHSKAIADLDMLINQYSSTKSGEKALYYFAHIQMNAGNDAEVWKYAESYARNGLSPSHRAGAYQMLGELNEKEGDYSGAANNYVQAANFSGTEILSRRNLLRAVDCYLK</sequence>
<evidence type="ECO:0008006" key="3">
    <source>
        <dbReference type="Google" id="ProtNLM"/>
    </source>
</evidence>
<dbReference type="EMBL" id="UINC01148762">
    <property type="protein sequence ID" value="SVD40831.1"/>
    <property type="molecule type" value="Genomic_DNA"/>
</dbReference>
<dbReference type="AlphaFoldDB" id="A0A382V4J8"/>
<dbReference type="Gene3D" id="1.25.40.10">
    <property type="entry name" value="Tetratricopeptide repeat domain"/>
    <property type="match status" value="1"/>
</dbReference>
<feature type="transmembrane region" description="Helical" evidence="1">
    <location>
        <begin position="35"/>
        <end position="53"/>
    </location>
</feature>
<organism evidence="2">
    <name type="scientific">marine metagenome</name>
    <dbReference type="NCBI Taxonomy" id="408172"/>
    <lineage>
        <taxon>unclassified sequences</taxon>
        <taxon>metagenomes</taxon>
        <taxon>ecological metagenomes</taxon>
    </lineage>
</organism>
<feature type="non-terminal residue" evidence="2">
    <location>
        <position position="187"/>
    </location>
</feature>
<evidence type="ECO:0000313" key="2">
    <source>
        <dbReference type="EMBL" id="SVD40831.1"/>
    </source>
</evidence>
<proteinExistence type="predicted"/>
<keyword evidence="1" id="KW-1133">Transmembrane helix</keyword>
<reference evidence="2" key="1">
    <citation type="submission" date="2018-05" db="EMBL/GenBank/DDBJ databases">
        <authorList>
            <person name="Lanie J.A."/>
            <person name="Ng W.-L."/>
            <person name="Kazmierczak K.M."/>
            <person name="Andrzejewski T.M."/>
            <person name="Davidsen T.M."/>
            <person name="Wayne K.J."/>
            <person name="Tettelin H."/>
            <person name="Glass J.I."/>
            <person name="Rusch D."/>
            <person name="Podicherti R."/>
            <person name="Tsui H.-C.T."/>
            <person name="Winkler M.E."/>
        </authorList>
    </citation>
    <scope>NUCLEOTIDE SEQUENCE</scope>
</reference>
<dbReference type="InterPro" id="IPR011990">
    <property type="entry name" value="TPR-like_helical_dom_sf"/>
</dbReference>
<accession>A0A382V4J8</accession>
<name>A0A382V4J8_9ZZZZ</name>